<dbReference type="Proteomes" id="UP000246740">
    <property type="component" value="Unassembled WGS sequence"/>
</dbReference>
<dbReference type="EMBL" id="KZ819188">
    <property type="protein sequence ID" value="PWZ02473.1"/>
    <property type="molecule type" value="Genomic_DNA"/>
</dbReference>
<protein>
    <submittedName>
        <fullName evidence="1">Uncharacterized protein</fullName>
    </submittedName>
</protein>
<evidence type="ECO:0000313" key="2">
    <source>
        <dbReference type="Proteomes" id="UP000246740"/>
    </source>
</evidence>
<name>A0A317XXB9_9BASI</name>
<evidence type="ECO:0000313" key="1">
    <source>
        <dbReference type="EMBL" id="PWZ02473.1"/>
    </source>
</evidence>
<organism evidence="1 2">
    <name type="scientific">Testicularia cyperi</name>
    <dbReference type="NCBI Taxonomy" id="1882483"/>
    <lineage>
        <taxon>Eukaryota</taxon>
        <taxon>Fungi</taxon>
        <taxon>Dikarya</taxon>
        <taxon>Basidiomycota</taxon>
        <taxon>Ustilaginomycotina</taxon>
        <taxon>Ustilaginomycetes</taxon>
        <taxon>Ustilaginales</taxon>
        <taxon>Anthracoideaceae</taxon>
        <taxon>Testicularia</taxon>
    </lineage>
</organism>
<accession>A0A317XXB9</accession>
<dbReference type="AlphaFoldDB" id="A0A317XXB9"/>
<proteinExistence type="predicted"/>
<keyword evidence="2" id="KW-1185">Reference proteome</keyword>
<dbReference type="InParanoid" id="A0A317XXB9"/>
<gene>
    <name evidence="1" type="ORF">BCV70DRAFT_196717</name>
</gene>
<reference evidence="1 2" key="1">
    <citation type="journal article" date="2018" name="Mol. Biol. Evol.">
        <title>Broad Genomic Sampling Reveals a Smut Pathogenic Ancestry of the Fungal Clade Ustilaginomycotina.</title>
        <authorList>
            <person name="Kijpornyongpan T."/>
            <person name="Mondo S.J."/>
            <person name="Barry K."/>
            <person name="Sandor L."/>
            <person name="Lee J."/>
            <person name="Lipzen A."/>
            <person name="Pangilinan J."/>
            <person name="LaButti K."/>
            <person name="Hainaut M."/>
            <person name="Henrissat B."/>
            <person name="Grigoriev I.V."/>
            <person name="Spatafora J.W."/>
            <person name="Aime M.C."/>
        </authorList>
    </citation>
    <scope>NUCLEOTIDE SEQUENCE [LARGE SCALE GENOMIC DNA]</scope>
    <source>
        <strain evidence="1 2">MCA 3645</strain>
    </source>
</reference>
<sequence>MPRLCSTALGLAKIGQCQDFFLSSDQCSDGPAWCIRYPGGARKLNGTSDDIPVSTRMGEPDAPRLSCEKARFSFACSGASWTAQCHRPVPGQQSRRPRAAQYCARRACP</sequence>